<dbReference type="InterPro" id="IPR023214">
    <property type="entry name" value="HAD_sf"/>
</dbReference>
<keyword evidence="1" id="KW-0378">Hydrolase</keyword>
<dbReference type="AlphaFoldDB" id="A0A482T717"/>
<dbReference type="EMBL" id="RZHH01000002">
    <property type="protein sequence ID" value="RYJ13520.1"/>
    <property type="molecule type" value="Genomic_DNA"/>
</dbReference>
<dbReference type="Gene3D" id="3.40.50.1000">
    <property type="entry name" value="HAD superfamily/HAD-like"/>
    <property type="match status" value="2"/>
</dbReference>
<dbReference type="RefSeq" id="WP_129783939.1">
    <property type="nucleotide sequence ID" value="NZ_RZHH01000002.1"/>
</dbReference>
<dbReference type="GO" id="GO:0016791">
    <property type="term" value="F:phosphatase activity"/>
    <property type="evidence" value="ECO:0007669"/>
    <property type="project" value="TreeGrafter"/>
</dbReference>
<dbReference type="PANTHER" id="PTHR19288:SF46">
    <property type="entry name" value="HALOACID DEHALOGENASE-LIKE HYDROLASE DOMAIN-CONTAINING PROTEIN 2"/>
    <property type="match status" value="1"/>
</dbReference>
<evidence type="ECO:0000313" key="1">
    <source>
        <dbReference type="EMBL" id="RYJ13520.1"/>
    </source>
</evidence>
<accession>A0A482T717</accession>
<dbReference type="NCBIfam" id="TIGR01460">
    <property type="entry name" value="HAD-SF-IIA"/>
    <property type="match status" value="1"/>
</dbReference>
<dbReference type="GO" id="GO:0005737">
    <property type="term" value="C:cytoplasm"/>
    <property type="evidence" value="ECO:0007669"/>
    <property type="project" value="TreeGrafter"/>
</dbReference>
<gene>
    <name evidence="1" type="ORF">ELS19_05810</name>
</gene>
<comment type="caution">
    <text evidence="1">The sequence shown here is derived from an EMBL/GenBank/DDBJ whole genome shotgun (WGS) entry which is preliminary data.</text>
</comment>
<dbReference type="Pfam" id="PF13242">
    <property type="entry name" value="Hydrolase_like"/>
    <property type="match status" value="1"/>
</dbReference>
<dbReference type="InterPro" id="IPR036412">
    <property type="entry name" value="HAD-like_sf"/>
</dbReference>
<sequence length="264" mass="27644">MTYRGVILDVDGTVVRGDEPIPGAGDGLDAIDAAGLERVFVSNNPTKRPVAYVERFARAGFEMAASEVITAGTVTARYLREERPDDDLFVVGESGLVDILTDAGLSVVEADDSPDTLVASVDEEFDYDSLCEALWTLSDDGVAFIGTDPDTVIPAAERDVPGSGAIINAIAGVAERDPDVVLGKPSDTARDMALEHLGVPAESVLVVGDRLDTDIALGERAGMTTALVKTGVTDEETLAASSITPDYVLDSLGDVSKVLTEQTV</sequence>
<evidence type="ECO:0000313" key="2">
    <source>
        <dbReference type="Proteomes" id="UP000294028"/>
    </source>
</evidence>
<dbReference type="Pfam" id="PF13344">
    <property type="entry name" value="Hydrolase_6"/>
    <property type="match status" value="1"/>
</dbReference>
<organism evidence="1 2">
    <name type="scientific">Halogeometricum borinquense</name>
    <dbReference type="NCBI Taxonomy" id="60847"/>
    <lineage>
        <taxon>Archaea</taxon>
        <taxon>Methanobacteriati</taxon>
        <taxon>Methanobacteriota</taxon>
        <taxon>Stenosarchaea group</taxon>
        <taxon>Halobacteria</taxon>
        <taxon>Halobacteriales</taxon>
        <taxon>Haloferacaceae</taxon>
        <taxon>Halogeometricum</taxon>
    </lineage>
</organism>
<dbReference type="SUPFAM" id="SSF56784">
    <property type="entry name" value="HAD-like"/>
    <property type="match status" value="1"/>
</dbReference>
<dbReference type="PIRSF" id="PIRSF000915">
    <property type="entry name" value="PGP-type_phosphatase"/>
    <property type="match status" value="1"/>
</dbReference>
<dbReference type="InterPro" id="IPR006357">
    <property type="entry name" value="HAD-SF_hydro_IIA"/>
</dbReference>
<dbReference type="Proteomes" id="UP000294028">
    <property type="component" value="Unassembled WGS sequence"/>
</dbReference>
<proteinExistence type="predicted"/>
<name>A0A482T717_9EURY</name>
<protein>
    <submittedName>
        <fullName evidence="1">HAD-IIA family hydrolase</fullName>
    </submittedName>
</protein>
<dbReference type="PANTHER" id="PTHR19288">
    <property type="entry name" value="4-NITROPHENYLPHOSPHATASE-RELATED"/>
    <property type="match status" value="1"/>
</dbReference>
<reference evidence="1 2" key="1">
    <citation type="submission" date="2018-12" db="EMBL/GenBank/DDBJ databases">
        <title>Genome analysis provides insights into bioremediation potentialities of Halogeometricum borinquense strain N11.</title>
        <authorList>
            <person name="Najjari A."/>
            <person name="Youssef N."/>
            <person name="Fhoula I."/>
            <person name="Ben Dhia O."/>
            <person name="Mahjoubi M."/>
            <person name="Ouzari H.I."/>
            <person name="Cherif A."/>
        </authorList>
    </citation>
    <scope>NUCLEOTIDE SEQUENCE [LARGE SCALE GENOMIC DNA]</scope>
    <source>
        <strain evidence="1 2">N11</strain>
    </source>
</reference>